<comment type="caution">
    <text evidence="1">The sequence shown here is derived from an EMBL/GenBank/DDBJ whole genome shotgun (WGS) entry which is preliminary data.</text>
</comment>
<keyword evidence="2" id="KW-1185">Reference proteome</keyword>
<evidence type="ECO:0000313" key="2">
    <source>
        <dbReference type="Proteomes" id="UP000436088"/>
    </source>
</evidence>
<name>A0A6A2ZVU5_HIBSY</name>
<dbReference type="AlphaFoldDB" id="A0A6A2ZVU5"/>
<proteinExistence type="predicted"/>
<sequence>MVHGATEEDTIGKLRNLHPEQWLGYSGIVRQPVKWEKRTNNGRDINKFENVRNGHSISFGVDEQGSSIVAIDKNETL</sequence>
<evidence type="ECO:0000313" key="1">
    <source>
        <dbReference type="EMBL" id="KAE8695242.1"/>
    </source>
</evidence>
<accession>A0A6A2ZVU5</accession>
<reference evidence="1" key="1">
    <citation type="submission" date="2019-09" db="EMBL/GenBank/DDBJ databases">
        <title>Draft genome information of white flower Hibiscus syriacus.</title>
        <authorList>
            <person name="Kim Y.-M."/>
        </authorList>
    </citation>
    <scope>NUCLEOTIDE SEQUENCE [LARGE SCALE GENOMIC DNA]</scope>
    <source>
        <strain evidence="1">YM2019G1</strain>
    </source>
</reference>
<organism evidence="1 2">
    <name type="scientific">Hibiscus syriacus</name>
    <name type="common">Rose of Sharon</name>
    <dbReference type="NCBI Taxonomy" id="106335"/>
    <lineage>
        <taxon>Eukaryota</taxon>
        <taxon>Viridiplantae</taxon>
        <taxon>Streptophyta</taxon>
        <taxon>Embryophyta</taxon>
        <taxon>Tracheophyta</taxon>
        <taxon>Spermatophyta</taxon>
        <taxon>Magnoliopsida</taxon>
        <taxon>eudicotyledons</taxon>
        <taxon>Gunneridae</taxon>
        <taxon>Pentapetalae</taxon>
        <taxon>rosids</taxon>
        <taxon>malvids</taxon>
        <taxon>Malvales</taxon>
        <taxon>Malvaceae</taxon>
        <taxon>Malvoideae</taxon>
        <taxon>Hibiscus</taxon>
    </lineage>
</organism>
<gene>
    <name evidence="1" type="ORF">F3Y22_tig00110729pilonHSYRG00142</name>
</gene>
<dbReference type="Proteomes" id="UP000436088">
    <property type="component" value="Unassembled WGS sequence"/>
</dbReference>
<protein>
    <submittedName>
        <fullName evidence="1">Uncharacterized protein</fullName>
    </submittedName>
</protein>
<dbReference type="EMBL" id="VEPZ02001092">
    <property type="protein sequence ID" value="KAE8695242.1"/>
    <property type="molecule type" value="Genomic_DNA"/>
</dbReference>